<sequence>MIYLAIIEKCHQKKVLPALQLYILLEKREEVNFNTRKILQLSHQLMISITTLYRRIHILQKLGFITPINKSPNYYHIHNQKHILIHHQLRFRSTKLVWEHEYNILHFQTIAITAMLFHVAFKERLQIKHLQTKKIRDEIQKHTIYTREGERIIKQGPYQLPSHYYSKSLHISSAQYYRYRKEAERKGLLQVTQQKHVTDLLPWEVNHLTKYDSSHLAMQNNQVVRYESATIYYNLILIP</sequence>
<protein>
    <submittedName>
        <fullName evidence="1">Uncharacterized protein</fullName>
    </submittedName>
</protein>
<dbReference type="Proteomes" id="UP000826212">
    <property type="component" value="Chromosome"/>
</dbReference>
<organism evidence="1 2">
    <name type="scientific">Halosquirtibacter laminarini</name>
    <dbReference type="NCBI Taxonomy" id="3374600"/>
    <lineage>
        <taxon>Bacteria</taxon>
        <taxon>Pseudomonadati</taxon>
        <taxon>Bacteroidota</taxon>
        <taxon>Bacteroidia</taxon>
        <taxon>Marinilabiliales</taxon>
        <taxon>Prolixibacteraceae</taxon>
        <taxon>Halosquirtibacter</taxon>
    </lineage>
</organism>
<evidence type="ECO:0000313" key="1">
    <source>
        <dbReference type="EMBL" id="QZE15263.1"/>
    </source>
</evidence>
<proteinExistence type="predicted"/>
<evidence type="ECO:0000313" key="2">
    <source>
        <dbReference type="Proteomes" id="UP000826212"/>
    </source>
</evidence>
<reference evidence="1" key="1">
    <citation type="submission" date="2021-08" db="EMBL/GenBank/DDBJ databases">
        <title>Novel anaerobic bacterium isolated from sea squirt in East Sea, Republic of Korea.</title>
        <authorList>
            <person name="Nguyen T.H."/>
            <person name="Li Z."/>
            <person name="Lee Y.-J."/>
            <person name="Ko J."/>
            <person name="Kim S.-G."/>
        </authorList>
    </citation>
    <scope>NUCLEOTIDE SEQUENCE</scope>
    <source>
        <strain evidence="1">KCTC 25031</strain>
    </source>
</reference>
<keyword evidence="2" id="KW-1185">Reference proteome</keyword>
<accession>A0AC61NIA0</accession>
<name>A0AC61NIA0_9BACT</name>
<gene>
    <name evidence="1" type="ORF">K4L44_05370</name>
</gene>
<dbReference type="EMBL" id="CP081303">
    <property type="protein sequence ID" value="QZE15263.1"/>
    <property type="molecule type" value="Genomic_DNA"/>
</dbReference>